<dbReference type="InterPro" id="IPR053211">
    <property type="entry name" value="DNA_repair-toleration"/>
</dbReference>
<accession>A0ABP0JAN2</accession>
<dbReference type="PANTHER" id="PTHR48060">
    <property type="entry name" value="DNA DAMAGE-REPAIR/TOLERATION PROTEIN DRT100"/>
    <property type="match status" value="1"/>
</dbReference>
<name>A0ABP0JAN2_9DINO</name>
<evidence type="ECO:0000313" key="6">
    <source>
        <dbReference type="EMBL" id="CAK9011444.1"/>
    </source>
</evidence>
<comment type="caution">
    <text evidence="6">The sequence shown here is derived from an EMBL/GenBank/DDBJ whole genome shotgun (WGS) entry which is preliminary data.</text>
</comment>
<dbReference type="InterPro" id="IPR003591">
    <property type="entry name" value="Leu-rich_rpt_typical-subtyp"/>
</dbReference>
<feature type="transmembrane region" description="Helical" evidence="4">
    <location>
        <begin position="482"/>
        <end position="508"/>
    </location>
</feature>
<feature type="transmembrane region" description="Helical" evidence="4">
    <location>
        <begin position="632"/>
        <end position="653"/>
    </location>
</feature>
<feature type="domain" description="Disease resistance R13L4/SHOC-2-like LRR" evidence="5">
    <location>
        <begin position="34"/>
        <end position="147"/>
    </location>
</feature>
<organism evidence="6 7">
    <name type="scientific">Durusdinium trenchii</name>
    <dbReference type="NCBI Taxonomy" id="1381693"/>
    <lineage>
        <taxon>Eukaryota</taxon>
        <taxon>Sar</taxon>
        <taxon>Alveolata</taxon>
        <taxon>Dinophyceae</taxon>
        <taxon>Suessiales</taxon>
        <taxon>Symbiodiniaceae</taxon>
        <taxon>Durusdinium</taxon>
    </lineage>
</organism>
<feature type="transmembrane region" description="Helical" evidence="4">
    <location>
        <begin position="867"/>
        <end position="888"/>
    </location>
</feature>
<feature type="transmembrane region" description="Helical" evidence="4">
    <location>
        <begin position="592"/>
        <end position="612"/>
    </location>
</feature>
<keyword evidence="3" id="KW-0677">Repeat</keyword>
<evidence type="ECO:0000256" key="2">
    <source>
        <dbReference type="ARBA" id="ARBA00022729"/>
    </source>
</evidence>
<evidence type="ECO:0000256" key="1">
    <source>
        <dbReference type="ARBA" id="ARBA00022614"/>
    </source>
</evidence>
<feature type="transmembrane region" description="Helical" evidence="4">
    <location>
        <begin position="528"/>
        <end position="544"/>
    </location>
</feature>
<feature type="transmembrane region" description="Helical" evidence="4">
    <location>
        <begin position="665"/>
        <end position="686"/>
    </location>
</feature>
<feature type="transmembrane region" description="Helical" evidence="4">
    <location>
        <begin position="894"/>
        <end position="911"/>
    </location>
</feature>
<feature type="transmembrane region" description="Helical" evidence="4">
    <location>
        <begin position="821"/>
        <end position="846"/>
    </location>
</feature>
<proteinExistence type="predicted"/>
<keyword evidence="2" id="KW-0732">Signal</keyword>
<sequence>MGNNQLEGPIPHLGDCFHLEDLFLGENALNGSVPPELGRLRGLRQLLLYENRLTGAIPKELGGLEALSELFLSRNQLEQEIPKELGQLKSLRYLQLAQNRLRGEIPRELGQLKALEVLSLDQNDFVGEVPRELAQLENLKQFSLAQNQLTGSSYRISSIWKSNTQLEILDLSWNAFSGDLGVGLSVNSLKHLRYLDLSHNNFHGGLAGLVERFCQLSPKGGDLQELRLNHNDFTGEVPACLMQFPKLKFLALNNNRLQGPLPEVNTSELVILALHKNQLSGVLPKGLKQLKHLGVLTLHQNFIGGSIIDLSLTTPCMDNAKFITGPLRCWQIKRITGLLSFLDLPIDRRAVEANCPTLWDGCKALNGSANVTLHRNRFSCQVPESLTSGVPVTGLVVMGNLLGDGSELNSSWILPEEKQSFLYYSKEIWRSQLSILTGFLTLLVFAALCRPQRRGTFPGRRATALRRNLGVRRTARVASSNFAMILAARSAFLMAAPLLLLFGCWGHYFDCCPPLSQTTLANFQAEPPVELGVIVCWSALLLFFRSTVASMPADPACARPAQVGLSPGAEGGSDSRPRTAVLWRLTRRSLAWLLWVGVVLPIFSLPSILFALAQSLPAQHSLALNESLLNLAYRTAPVVMVLIDMALAVKISIKYSQAFGLQTYHLLMSFRLFSAWLLPVFITVLLDENCLSGWKWTWTVCQEDSLEQQRFDWSIYGEEILNTKRDICTLSETWWSDGRCSRAIVGNLSPFLLKKLLTRSTMQPFLSWLVWQFSRLEADSGDPQAGRHLRLRGFGRRGPKTSSSLRPLEQMALLTTQLEVLIVWTPLVPLLSLGIWSAGTANLLLFDAGVWNFGVRLPLDAMNRKAALSKSYLTFALGAGCCFQLWHAFGAEMYGRYILLIFSLAVMGPWAKRFLPLELARSYFWAEADKASESEFIEMIQTVSAGS</sequence>
<evidence type="ECO:0000256" key="3">
    <source>
        <dbReference type="ARBA" id="ARBA00022737"/>
    </source>
</evidence>
<dbReference type="Pfam" id="PF23598">
    <property type="entry name" value="LRR_14"/>
    <property type="match status" value="1"/>
</dbReference>
<gene>
    <name evidence="6" type="ORF">CCMP2556_LOCUS10458</name>
</gene>
<dbReference type="InterPro" id="IPR032675">
    <property type="entry name" value="LRR_dom_sf"/>
</dbReference>
<dbReference type="Gene3D" id="3.80.10.10">
    <property type="entry name" value="Ribonuclease Inhibitor"/>
    <property type="match status" value="2"/>
</dbReference>
<evidence type="ECO:0000256" key="4">
    <source>
        <dbReference type="SAM" id="Phobius"/>
    </source>
</evidence>
<reference evidence="6 7" key="1">
    <citation type="submission" date="2024-02" db="EMBL/GenBank/DDBJ databases">
        <authorList>
            <person name="Chen Y."/>
            <person name="Shah S."/>
            <person name="Dougan E. K."/>
            <person name="Thang M."/>
            <person name="Chan C."/>
        </authorList>
    </citation>
    <scope>NUCLEOTIDE SEQUENCE [LARGE SCALE GENOMIC DNA]</scope>
</reference>
<keyword evidence="4" id="KW-0812">Transmembrane</keyword>
<dbReference type="InterPro" id="IPR001611">
    <property type="entry name" value="Leu-rich_rpt"/>
</dbReference>
<keyword evidence="7" id="KW-1185">Reference proteome</keyword>
<evidence type="ECO:0000259" key="5">
    <source>
        <dbReference type="Pfam" id="PF23598"/>
    </source>
</evidence>
<evidence type="ECO:0000313" key="7">
    <source>
        <dbReference type="Proteomes" id="UP001642484"/>
    </source>
</evidence>
<dbReference type="PANTHER" id="PTHR48060:SF21">
    <property type="entry name" value="L DOMAIN-LIKE PROTEIN"/>
    <property type="match status" value="1"/>
</dbReference>
<dbReference type="Pfam" id="PF13516">
    <property type="entry name" value="LRR_6"/>
    <property type="match status" value="1"/>
</dbReference>
<feature type="transmembrane region" description="Helical" evidence="4">
    <location>
        <begin position="428"/>
        <end position="448"/>
    </location>
</feature>
<dbReference type="EMBL" id="CAXAMN010004891">
    <property type="protein sequence ID" value="CAK9011444.1"/>
    <property type="molecule type" value="Genomic_DNA"/>
</dbReference>
<protein>
    <recommendedName>
        <fullName evidence="5">Disease resistance R13L4/SHOC-2-like LRR domain-containing protein</fullName>
    </recommendedName>
</protein>
<dbReference type="SUPFAM" id="SSF52058">
    <property type="entry name" value="L domain-like"/>
    <property type="match status" value="1"/>
</dbReference>
<keyword evidence="4" id="KW-0472">Membrane</keyword>
<keyword evidence="4" id="KW-1133">Transmembrane helix</keyword>
<dbReference type="Proteomes" id="UP001642484">
    <property type="component" value="Unassembled WGS sequence"/>
</dbReference>
<dbReference type="InterPro" id="IPR055414">
    <property type="entry name" value="LRR_R13L4/SHOC2-like"/>
</dbReference>
<keyword evidence="1" id="KW-0433">Leucine-rich repeat</keyword>
<dbReference type="SMART" id="SM00369">
    <property type="entry name" value="LRR_TYP"/>
    <property type="match status" value="6"/>
</dbReference>